<sequence length="230" mass="25433">MPDYSSFRKSAWDPVLIIAQIVTLQCFGYGSFSLLVLVASLFVDIQPSPRLLFDSRVVRKDTVEGWIVALALVAMGLLNILPLVYMVERSRLCVDFSLTFLMVHVILVGWNQHSFPLSLLWWLAAAACAAAMALGGRAACLRRELLPIAIRSMMPDRPAERSLQPNEEVELDALPSRQQPQVLHEAPPESMPDPPPAPANDDDSHSWSGSDWGSDSNVPPQPLKKGHKND</sequence>
<keyword evidence="5" id="KW-0653">Protein transport</keyword>
<feature type="region of interest" description="Disordered" evidence="9">
    <location>
        <begin position="170"/>
        <end position="230"/>
    </location>
</feature>
<reference evidence="11" key="1">
    <citation type="submission" date="2022-07" db="EMBL/GenBank/DDBJ databases">
        <title>Phylogenomic reconstructions and comparative analyses of Kickxellomycotina fungi.</title>
        <authorList>
            <person name="Reynolds N.K."/>
            <person name="Stajich J.E."/>
            <person name="Barry K."/>
            <person name="Grigoriev I.V."/>
            <person name="Crous P."/>
            <person name="Smith M.E."/>
        </authorList>
    </citation>
    <scope>NUCLEOTIDE SEQUENCE</scope>
    <source>
        <strain evidence="11">NRRL 1566</strain>
    </source>
</reference>
<comment type="caution">
    <text evidence="11">The sequence shown here is derived from an EMBL/GenBank/DDBJ whole genome shotgun (WGS) entry which is preliminary data.</text>
</comment>
<evidence type="ECO:0000313" key="12">
    <source>
        <dbReference type="Proteomes" id="UP001139887"/>
    </source>
</evidence>
<evidence type="ECO:0000256" key="2">
    <source>
        <dbReference type="ARBA" id="ARBA00008160"/>
    </source>
</evidence>
<feature type="transmembrane region" description="Helical" evidence="10">
    <location>
        <begin position="21"/>
        <end position="43"/>
    </location>
</feature>
<organism evidence="11 12">
    <name type="scientific">Coemansia brasiliensis</name>
    <dbReference type="NCBI Taxonomy" id="2650707"/>
    <lineage>
        <taxon>Eukaryota</taxon>
        <taxon>Fungi</taxon>
        <taxon>Fungi incertae sedis</taxon>
        <taxon>Zoopagomycota</taxon>
        <taxon>Kickxellomycotina</taxon>
        <taxon>Kickxellomycetes</taxon>
        <taxon>Kickxellales</taxon>
        <taxon>Kickxellaceae</taxon>
        <taxon>Coemansia</taxon>
    </lineage>
</organism>
<evidence type="ECO:0000256" key="7">
    <source>
        <dbReference type="ARBA" id="ARBA00023034"/>
    </source>
</evidence>
<dbReference type="PANTHER" id="PTHR12952">
    <property type="entry name" value="SYS1"/>
    <property type="match status" value="1"/>
</dbReference>
<dbReference type="GO" id="GO:0005829">
    <property type="term" value="C:cytosol"/>
    <property type="evidence" value="ECO:0007669"/>
    <property type="project" value="GOC"/>
</dbReference>
<dbReference type="PANTHER" id="PTHR12952:SF0">
    <property type="entry name" value="PROTEIN SYS1 HOMOLOG"/>
    <property type="match status" value="1"/>
</dbReference>
<evidence type="ECO:0000256" key="9">
    <source>
        <dbReference type="SAM" id="MobiDB-lite"/>
    </source>
</evidence>
<evidence type="ECO:0000256" key="3">
    <source>
        <dbReference type="ARBA" id="ARBA00022448"/>
    </source>
</evidence>
<evidence type="ECO:0000256" key="5">
    <source>
        <dbReference type="ARBA" id="ARBA00022927"/>
    </source>
</evidence>
<keyword evidence="3" id="KW-0813">Transport</keyword>
<keyword evidence="8 10" id="KW-0472">Membrane</keyword>
<evidence type="ECO:0000256" key="10">
    <source>
        <dbReference type="SAM" id="Phobius"/>
    </source>
</evidence>
<comment type="subcellular location">
    <subcellularLocation>
        <location evidence="1">Golgi apparatus membrane</location>
        <topology evidence="1">Multi-pass membrane protein</topology>
    </subcellularLocation>
</comment>
<keyword evidence="6 10" id="KW-1133">Transmembrane helix</keyword>
<dbReference type="InterPro" id="IPR019185">
    <property type="entry name" value="Integral_membrane_SYS1-rel"/>
</dbReference>
<evidence type="ECO:0000256" key="1">
    <source>
        <dbReference type="ARBA" id="ARBA00004653"/>
    </source>
</evidence>
<keyword evidence="12" id="KW-1185">Reference proteome</keyword>
<protein>
    <recommendedName>
        <fullName evidence="13">Integral membrane protein</fullName>
    </recommendedName>
</protein>
<dbReference type="Proteomes" id="UP001139887">
    <property type="component" value="Unassembled WGS sequence"/>
</dbReference>
<evidence type="ECO:0000313" key="11">
    <source>
        <dbReference type="EMBL" id="KAJ2847068.1"/>
    </source>
</evidence>
<dbReference type="GO" id="GO:0034067">
    <property type="term" value="P:protein localization to Golgi apparatus"/>
    <property type="evidence" value="ECO:0007669"/>
    <property type="project" value="TreeGrafter"/>
</dbReference>
<accession>A0A9W8LZ66</accession>
<evidence type="ECO:0000256" key="8">
    <source>
        <dbReference type="ARBA" id="ARBA00023136"/>
    </source>
</evidence>
<dbReference type="EMBL" id="JANBUW010000392">
    <property type="protein sequence ID" value="KAJ2847068.1"/>
    <property type="molecule type" value="Genomic_DNA"/>
</dbReference>
<proteinExistence type="inferred from homology"/>
<evidence type="ECO:0008006" key="13">
    <source>
        <dbReference type="Google" id="ProtNLM"/>
    </source>
</evidence>
<name>A0A9W8LZ66_9FUNG</name>
<evidence type="ECO:0000256" key="4">
    <source>
        <dbReference type="ARBA" id="ARBA00022692"/>
    </source>
</evidence>
<comment type="similarity">
    <text evidence="2">Belongs to the SYS1 family.</text>
</comment>
<feature type="transmembrane region" description="Helical" evidence="10">
    <location>
        <begin position="63"/>
        <end position="85"/>
    </location>
</feature>
<evidence type="ECO:0000256" key="6">
    <source>
        <dbReference type="ARBA" id="ARBA00022989"/>
    </source>
</evidence>
<gene>
    <name evidence="11" type="ORF">IWW36_004039</name>
</gene>
<dbReference type="GO" id="GO:0006895">
    <property type="term" value="P:Golgi to endosome transport"/>
    <property type="evidence" value="ECO:0007669"/>
    <property type="project" value="TreeGrafter"/>
</dbReference>
<dbReference type="AlphaFoldDB" id="A0A9W8LZ66"/>
<feature type="transmembrane region" description="Helical" evidence="10">
    <location>
        <begin position="119"/>
        <end position="141"/>
    </location>
</feature>
<keyword evidence="7" id="KW-0333">Golgi apparatus</keyword>
<dbReference type="OrthoDB" id="542931at2759"/>
<dbReference type="Pfam" id="PF09801">
    <property type="entry name" value="SYS1"/>
    <property type="match status" value="1"/>
</dbReference>
<keyword evidence="4 10" id="KW-0812">Transmembrane</keyword>
<feature type="compositionally biased region" description="Low complexity" evidence="9">
    <location>
        <begin position="206"/>
        <end position="216"/>
    </location>
</feature>
<dbReference type="GO" id="GO:0043001">
    <property type="term" value="P:Golgi to plasma membrane protein transport"/>
    <property type="evidence" value="ECO:0007669"/>
    <property type="project" value="TreeGrafter"/>
</dbReference>
<feature type="compositionally biased region" description="Pro residues" evidence="9">
    <location>
        <begin position="189"/>
        <end position="198"/>
    </location>
</feature>
<dbReference type="GO" id="GO:0005802">
    <property type="term" value="C:trans-Golgi network"/>
    <property type="evidence" value="ECO:0007669"/>
    <property type="project" value="TreeGrafter"/>
</dbReference>
<feature type="transmembrane region" description="Helical" evidence="10">
    <location>
        <begin position="92"/>
        <end position="113"/>
    </location>
</feature>
<dbReference type="GO" id="GO:0000139">
    <property type="term" value="C:Golgi membrane"/>
    <property type="evidence" value="ECO:0007669"/>
    <property type="project" value="UniProtKB-SubCell"/>
</dbReference>